<evidence type="ECO:0000256" key="6">
    <source>
        <dbReference type="ARBA" id="ARBA00022833"/>
    </source>
</evidence>
<dbReference type="InterPro" id="IPR001660">
    <property type="entry name" value="SAM"/>
</dbReference>
<evidence type="ECO:0000256" key="3">
    <source>
        <dbReference type="ARBA" id="ARBA00022695"/>
    </source>
</evidence>
<dbReference type="InterPro" id="IPR002110">
    <property type="entry name" value="Ankyrin_rpt"/>
</dbReference>
<evidence type="ECO:0000256" key="1">
    <source>
        <dbReference type="ARBA" id="ARBA00022676"/>
    </source>
</evidence>
<feature type="region of interest" description="Disordered" evidence="11">
    <location>
        <begin position="1316"/>
        <end position="1340"/>
    </location>
</feature>
<evidence type="ECO:0000256" key="5">
    <source>
        <dbReference type="ARBA" id="ARBA00022737"/>
    </source>
</evidence>
<dbReference type="FunFam" id="1.25.40.20:FF:000011">
    <property type="entry name" value="Poly [ADP-ribose] polymerase"/>
    <property type="match status" value="1"/>
</dbReference>
<dbReference type="EnsemblMetazoa" id="AALB002719-RA">
    <property type="protein sequence ID" value="AALB002719-PA"/>
    <property type="gene ID" value="AALB002719"/>
</dbReference>
<keyword evidence="6" id="KW-0862">Zinc</keyword>
<feature type="compositionally biased region" description="Polar residues" evidence="11">
    <location>
        <begin position="1471"/>
        <end position="1485"/>
    </location>
</feature>
<dbReference type="PROSITE" id="PS51059">
    <property type="entry name" value="PARP_CATALYTIC"/>
    <property type="match status" value="1"/>
</dbReference>
<evidence type="ECO:0000313" key="13">
    <source>
        <dbReference type="Proteomes" id="UP000069272"/>
    </source>
</evidence>
<dbReference type="Pfam" id="PF00536">
    <property type="entry name" value="SAM_1"/>
    <property type="match status" value="1"/>
</dbReference>
<evidence type="ECO:0000256" key="11">
    <source>
        <dbReference type="SAM" id="MobiDB-lite"/>
    </source>
</evidence>
<accession>A0A182F895</accession>
<dbReference type="CDD" id="cd09524">
    <property type="entry name" value="SAM_tankyrase1_2"/>
    <property type="match status" value="1"/>
</dbReference>
<dbReference type="SUPFAM" id="SSF47769">
    <property type="entry name" value="SAM/Pointed domain"/>
    <property type="match status" value="1"/>
</dbReference>
<dbReference type="Gene3D" id="1.10.150.50">
    <property type="entry name" value="Transcription Factor, Ets-1"/>
    <property type="match status" value="1"/>
</dbReference>
<dbReference type="Gene3D" id="6.20.320.10">
    <property type="match status" value="1"/>
</dbReference>
<dbReference type="Gene3D" id="1.20.58.80">
    <property type="entry name" value="Phosphotransferase system, lactose/cellobiose-type IIA subunit"/>
    <property type="match status" value="1"/>
</dbReference>
<dbReference type="InterPro" id="IPR036770">
    <property type="entry name" value="Ankyrin_rpt-contain_sf"/>
</dbReference>
<dbReference type="FunFam" id="1.25.40.20:FF:000010">
    <property type="entry name" value="Poly [ADP-ribose] polymerase"/>
    <property type="match status" value="1"/>
</dbReference>
<dbReference type="InterPro" id="IPR013761">
    <property type="entry name" value="SAM/pointed_sf"/>
</dbReference>
<evidence type="ECO:0000256" key="7">
    <source>
        <dbReference type="ARBA" id="ARBA00023027"/>
    </source>
</evidence>
<feature type="region of interest" description="Disordered" evidence="11">
    <location>
        <begin position="1451"/>
        <end position="1485"/>
    </location>
</feature>
<dbReference type="InterPro" id="IPR009686">
    <property type="entry name" value="Senescence/spartin_C"/>
</dbReference>
<keyword evidence="13" id="KW-1185">Reference proteome</keyword>
<dbReference type="SMART" id="SM00248">
    <property type="entry name" value="ANK"/>
    <property type="match status" value="17"/>
</dbReference>
<dbReference type="FunFam" id="3.90.228.10:FF:000001">
    <property type="entry name" value="Poly [ADP-ribose] polymerase tankyrase-2"/>
    <property type="match status" value="1"/>
</dbReference>
<dbReference type="VEuPathDB" id="VectorBase:AALB017372"/>
<evidence type="ECO:0000256" key="9">
    <source>
        <dbReference type="ARBA" id="ARBA00024347"/>
    </source>
</evidence>
<feature type="compositionally biased region" description="Polar residues" evidence="11">
    <location>
        <begin position="1331"/>
        <end position="1340"/>
    </location>
</feature>
<dbReference type="Proteomes" id="UP000069272">
    <property type="component" value="Chromosome 2R"/>
</dbReference>
<organism evidence="12 13">
    <name type="scientific">Anopheles albimanus</name>
    <name type="common">New world malaria mosquito</name>
    <dbReference type="NCBI Taxonomy" id="7167"/>
    <lineage>
        <taxon>Eukaryota</taxon>
        <taxon>Metazoa</taxon>
        <taxon>Ecdysozoa</taxon>
        <taxon>Arthropoda</taxon>
        <taxon>Hexapoda</taxon>
        <taxon>Insecta</taxon>
        <taxon>Pterygota</taxon>
        <taxon>Neoptera</taxon>
        <taxon>Endopterygota</taxon>
        <taxon>Diptera</taxon>
        <taxon>Nematocera</taxon>
        <taxon>Culicoidea</taxon>
        <taxon>Culicidae</taxon>
        <taxon>Anophelinae</taxon>
        <taxon>Anopheles</taxon>
    </lineage>
</organism>
<sequence>MYQVTPLSVPQRNATQPVRQRLAGHLVNLDFGYGYRAGLSACCVRVMLGRRSRYGRRDVVEFLLASGASIQARDDGGLHPLHNACSFGHADVVRLLLEAGANPNTRDNWNYTPLHEAASKGKIDVCIALLQHGADPNIRNSENKIPLDLADPCTRPVLTGEYRKDELLEAARSGSEDRLLELLTPLNVNCHASDGRKSTPLHLAAGYNRIRVVQILLQHGADVHAKDKGGLVPLHNACSYGHFEVTELLIKHGGNVNANDLWAFTPLHEAASKSRIEVCSLLLSEGADPTLLNCHNKSAIDSAPTRELQEKIAYEYKGHSVLEACRQADIQRLKKNLTTETVNFVHPYNGDTPVHAVAQSVYPKRKQVLEVLIRKGALLNEKNKDFLTPLHIAADNSHYELMDVLLRHGAKVDALDGLGQTALHRCAREDNIQACRLLLSYGIDTGIISLQGYTAAQLATENVLKILQDPPSDTVDLECQLLEAAKAGDLDTVRRIILSSPMTVNCRDLDGRHSTPLHFAAGYNRVPVVEFLLEHGAEVHASDKGGLVPLHNACSYGHYEVTELLVKHGANVNVADLWKFTPLHEAAAKGKYEIVKLLIKHGADVTKKNRDGATPLDLVREGDQDVADLLRGNAALLDAAKKGNLARVQRLVTTDNINCRDAQGRNSTPLHLAAGYNNLEVAEYLLEHGADVNAQDKGGLIPLHNASSYGHLDIAALLIKHNTVVNATDKWGYTPLHEAAQKGRTQLCSLLLAHGADPFMKNQEGQTSLDLATAEDVKCLLQDAMVASQGTSATGTTSNLQGGTSIVTANGTLLATACSPTTETVTLPTGASMTLSVPVPQLPIRSCLSPAQGAEANVDGIVVDHDDKVSSVTAIESSVSLFMSSLQLEHLIELFEREQITMDILAEMGHEDLKQVGVSAYGFRHKILKGITTLRATTGLGLTPNPGTLLVDLLPDDKEFLAVEEEMQATIREHRDNGHSGGYFSRYNIMRIQKVQNRKLWERYVHRRQEISEENGHQASERMLFHGSPFINAIVQKGFDERHAYIGGMFGAGIYFAEHSSKSNQYVYGIGGGIGCPTHKDKSCYQCYRQLLLCRVALGKSFLQFSAMKMAHAPPGHHSVIGRPSAGGLHFPEYVVYRGEQNNNILVSVVGPAGTALGSGGGGSGVRLSAKLANRVIAVEHFVISESRGVLEHTWNMVFPSTSSASTPEAAKWRRTYDSIKAGHDDAYRTIERAIKFEEHERPDLALQAYKDGIRLIDETLALPVEVPQIRQTAASAAQDQQPTGAATEDDSWQKAIAMIHKLKRTRGEVLQRVGQLGGNSSTSSTATAADNGQPQLNGQRPWTYTELAMALRDMSCPAGGEEEDVPREGHWSAGLELLFSCPGVQVYYIEPDGVVSQTMTDSTLRIVRIEADERRNLQATVFLQVIETRNATVIENAEEPLLVELEEDGEKVQEVAGSAGAPAPEKIPEQQGNDDAQAQQSTDSEPTAPFLLYPLIPGVSPCYRTEYGAFILPDLESSENQHHEGGRAIGLVVPPGADEVVLEILVAMLHGIVTQPASSVPGPRIRKRSLLPDSSTVSAGIIKGAYYLSQGLVRGAERTGQLIATGTPYVISRLGQKPSEPTPEAETVQVPPKVRTGIEIARNVTGTAAGVTSYVAGKVGSATMALGRFLAPHIQRHGSALLAYGTGMSEAAASENMNGALTICAGAVEGFGTVYEGLERSASILGQSLSASTVQIVEHRYGTEAGRVVGSSLDTVGNVINVTHNINYITPKGLAKRTAKNAGKALVAGYRPSVPELDAVTLGGAGGAGDAAAGAAGASGSGTIVPAAVLYPDLEGLAKEVRKQGDK</sequence>
<dbReference type="PANTHER" id="PTHR24171">
    <property type="entry name" value="ANKYRIN REPEAT DOMAIN-CONTAINING PROTEIN 39-RELATED"/>
    <property type="match status" value="1"/>
</dbReference>
<evidence type="ECO:0000256" key="2">
    <source>
        <dbReference type="ARBA" id="ARBA00022679"/>
    </source>
</evidence>
<dbReference type="PROSITE" id="PS50105">
    <property type="entry name" value="SAM_DOMAIN"/>
    <property type="match status" value="1"/>
</dbReference>
<dbReference type="VEuPathDB" id="VectorBase:AALB20_035687"/>
<dbReference type="GO" id="GO:0003950">
    <property type="term" value="F:NAD+ poly-ADP-ribosyltransferase activity"/>
    <property type="evidence" value="ECO:0007669"/>
    <property type="project" value="UniProtKB-UniRule"/>
</dbReference>
<name>A0A182F895_ANOAL</name>
<keyword evidence="5" id="KW-0677">Repeat</keyword>
<keyword evidence="4" id="KW-0479">Metal-binding</keyword>
<dbReference type="SUPFAM" id="SSF48403">
    <property type="entry name" value="Ankyrin repeat"/>
    <property type="match status" value="3"/>
</dbReference>
<comment type="catalytic activity">
    <reaction evidence="10">
        <text>NAD(+) + (ADP-D-ribosyl)n-acceptor = nicotinamide + (ADP-D-ribosyl)n+1-acceptor + H(+).</text>
        <dbReference type="EC" id="2.4.2.30"/>
    </reaction>
</comment>
<dbReference type="InterPro" id="IPR012317">
    <property type="entry name" value="Poly(ADP-ribose)pol_cat_dom"/>
</dbReference>
<comment type="similarity">
    <text evidence="9">Belongs to the ARTD/PARP family.</text>
</comment>
<dbReference type="GO" id="GO:0016779">
    <property type="term" value="F:nucleotidyltransferase activity"/>
    <property type="evidence" value="ECO:0007669"/>
    <property type="project" value="UniProtKB-KW"/>
</dbReference>
<feature type="compositionally biased region" description="Low complexity" evidence="11">
    <location>
        <begin position="1321"/>
        <end position="1330"/>
    </location>
</feature>
<dbReference type="Gene3D" id="3.90.228.10">
    <property type="match status" value="1"/>
</dbReference>
<keyword evidence="3" id="KW-0548">Nucleotidyltransferase</keyword>
<dbReference type="Pfam" id="PF06911">
    <property type="entry name" value="Senescence"/>
    <property type="match status" value="1"/>
</dbReference>
<dbReference type="PROSITE" id="PS50088">
    <property type="entry name" value="ANK_REPEAT"/>
    <property type="match status" value="14"/>
</dbReference>
<proteinExistence type="inferred from homology"/>
<dbReference type="CDD" id="cd01438">
    <property type="entry name" value="tankyrase_like"/>
    <property type="match status" value="1"/>
</dbReference>
<dbReference type="FunFam" id="1.25.40.20:FF:000024">
    <property type="entry name" value="Poly [ADP-ribose] polymerase"/>
    <property type="match status" value="1"/>
</dbReference>
<dbReference type="PRINTS" id="PR01415">
    <property type="entry name" value="ANKYRIN"/>
</dbReference>
<evidence type="ECO:0000256" key="8">
    <source>
        <dbReference type="ARBA" id="ARBA00023043"/>
    </source>
</evidence>
<dbReference type="PROSITE" id="PS50297">
    <property type="entry name" value="ANK_REP_REGION"/>
    <property type="match status" value="14"/>
</dbReference>
<dbReference type="VEuPathDB" id="VectorBase:AALB20_036784"/>
<protein>
    <submittedName>
        <fullName evidence="12">Poly [ADP-ribose] polymerase</fullName>
    </submittedName>
</protein>
<keyword evidence="7" id="KW-0520">NAD</keyword>
<keyword evidence="8" id="KW-0040">ANK repeat</keyword>
<dbReference type="SMART" id="SM00454">
    <property type="entry name" value="SAM"/>
    <property type="match status" value="1"/>
</dbReference>
<reference evidence="12" key="2">
    <citation type="submission" date="2022-08" db="UniProtKB">
        <authorList>
            <consortium name="EnsemblMetazoa"/>
        </authorList>
    </citation>
    <scope>IDENTIFICATION</scope>
    <source>
        <strain evidence="12">STECLA/ALBI9_A</strain>
    </source>
</reference>
<dbReference type="STRING" id="7167.A0A182F895"/>
<keyword evidence="2" id="KW-0808">Transferase</keyword>
<dbReference type="Gene3D" id="1.25.40.20">
    <property type="entry name" value="Ankyrin repeat-containing domain"/>
    <property type="match status" value="5"/>
</dbReference>
<dbReference type="GO" id="GO:0046872">
    <property type="term" value="F:metal ion binding"/>
    <property type="evidence" value="ECO:0007669"/>
    <property type="project" value="UniProtKB-KW"/>
</dbReference>
<evidence type="ECO:0000256" key="4">
    <source>
        <dbReference type="ARBA" id="ARBA00022723"/>
    </source>
</evidence>
<dbReference type="Pfam" id="PF12796">
    <property type="entry name" value="Ank_2"/>
    <property type="match status" value="4"/>
</dbReference>
<dbReference type="SUPFAM" id="SSF56399">
    <property type="entry name" value="ADP-ribosylation"/>
    <property type="match status" value="1"/>
</dbReference>
<dbReference type="Pfam" id="PF00644">
    <property type="entry name" value="PARP"/>
    <property type="match status" value="1"/>
</dbReference>
<keyword evidence="1" id="KW-0328">Glycosyltransferase</keyword>
<evidence type="ECO:0000313" key="12">
    <source>
        <dbReference type="EnsemblMetazoa" id="AALB002719-PA"/>
    </source>
</evidence>
<dbReference type="Pfam" id="PF13637">
    <property type="entry name" value="Ank_4"/>
    <property type="match status" value="1"/>
</dbReference>
<evidence type="ECO:0000256" key="10">
    <source>
        <dbReference type="ARBA" id="ARBA00033987"/>
    </source>
</evidence>
<dbReference type="Pfam" id="PF00023">
    <property type="entry name" value="Ank"/>
    <property type="match status" value="3"/>
</dbReference>
<dbReference type="FunFam" id="1.25.40.20:FF:000009">
    <property type="entry name" value="Poly [ADP-ribose] polymerase"/>
    <property type="match status" value="1"/>
</dbReference>
<reference evidence="12 13" key="1">
    <citation type="journal article" date="2017" name="G3 (Bethesda)">
        <title>The Physical Genome Mapping of Anopheles albimanus Corrected Scaffold Misassemblies and Identified Interarm Rearrangements in Genus Anopheles.</title>
        <authorList>
            <person name="Artemov G.N."/>
            <person name="Peery A.N."/>
            <person name="Jiang X."/>
            <person name="Tu Z."/>
            <person name="Stegniy V.N."/>
            <person name="Sharakhova M.V."/>
            <person name="Sharakhov I.V."/>
        </authorList>
    </citation>
    <scope>NUCLEOTIDE SEQUENCE [LARGE SCALE GENOMIC DNA]</scope>
    <source>
        <strain evidence="12 13">ALBI9_A</strain>
    </source>
</reference>